<dbReference type="EMBL" id="FOHV01000009">
    <property type="protein sequence ID" value="SET13320.1"/>
    <property type="molecule type" value="Genomic_DNA"/>
</dbReference>
<dbReference type="InterPro" id="IPR027417">
    <property type="entry name" value="P-loop_NTPase"/>
</dbReference>
<dbReference type="Pfam" id="PF00664">
    <property type="entry name" value="ABC_membrane"/>
    <property type="match status" value="1"/>
</dbReference>
<dbReference type="PANTHER" id="PTHR43394:SF1">
    <property type="entry name" value="ATP-BINDING CASSETTE SUB-FAMILY B MEMBER 10, MITOCHONDRIAL"/>
    <property type="match status" value="1"/>
</dbReference>
<dbReference type="Gene3D" id="3.40.50.300">
    <property type="entry name" value="P-loop containing nucleotide triphosphate hydrolases"/>
    <property type="match status" value="1"/>
</dbReference>
<dbReference type="SUPFAM" id="SSF52540">
    <property type="entry name" value="P-loop containing nucleoside triphosphate hydrolases"/>
    <property type="match status" value="1"/>
</dbReference>
<evidence type="ECO:0000313" key="11">
    <source>
        <dbReference type="Proteomes" id="UP000242642"/>
    </source>
</evidence>
<evidence type="ECO:0000256" key="6">
    <source>
        <dbReference type="ARBA" id="ARBA00023136"/>
    </source>
</evidence>
<dbReference type="NCBIfam" id="TIGR02868">
    <property type="entry name" value="CydC"/>
    <property type="match status" value="1"/>
</dbReference>
<dbReference type="STRING" id="1123402.SAMN02583745_01462"/>
<evidence type="ECO:0000256" key="4">
    <source>
        <dbReference type="ARBA" id="ARBA00022840"/>
    </source>
</evidence>
<feature type="transmembrane region" description="Helical" evidence="7">
    <location>
        <begin position="42"/>
        <end position="62"/>
    </location>
</feature>
<protein>
    <submittedName>
        <fullName evidence="10">ATP-binding cassette, subfamily C, CydC</fullName>
    </submittedName>
</protein>
<keyword evidence="4 10" id="KW-0067">ATP-binding</keyword>
<dbReference type="GO" id="GO:0015421">
    <property type="term" value="F:ABC-type oligopeptide transporter activity"/>
    <property type="evidence" value="ECO:0007669"/>
    <property type="project" value="TreeGrafter"/>
</dbReference>
<dbReference type="GO" id="GO:0005886">
    <property type="term" value="C:plasma membrane"/>
    <property type="evidence" value="ECO:0007669"/>
    <property type="project" value="UniProtKB-SubCell"/>
</dbReference>
<dbReference type="InterPro" id="IPR014223">
    <property type="entry name" value="ABC_CydC/D"/>
</dbReference>
<dbReference type="SUPFAM" id="SSF90123">
    <property type="entry name" value="ABC transporter transmembrane region"/>
    <property type="match status" value="1"/>
</dbReference>
<evidence type="ECO:0000313" key="10">
    <source>
        <dbReference type="EMBL" id="SET13320.1"/>
    </source>
</evidence>
<dbReference type="GO" id="GO:0045454">
    <property type="term" value="P:cell redox homeostasis"/>
    <property type="evidence" value="ECO:0007669"/>
    <property type="project" value="InterPro"/>
</dbReference>
<gene>
    <name evidence="10" type="ORF">SAMN02583745_01462</name>
</gene>
<proteinExistence type="predicted"/>
<comment type="subcellular location">
    <subcellularLocation>
        <location evidence="1">Cell membrane</location>
        <topology evidence="1">Multi-pass membrane protein</topology>
    </subcellularLocation>
</comment>
<keyword evidence="5 7" id="KW-1133">Transmembrane helix</keyword>
<keyword evidence="11" id="KW-1185">Reference proteome</keyword>
<dbReference type="Gene3D" id="1.20.1560.10">
    <property type="entry name" value="ABC transporter type 1, transmembrane domain"/>
    <property type="match status" value="1"/>
</dbReference>
<dbReference type="InterPro" id="IPR017871">
    <property type="entry name" value="ABC_transporter-like_CS"/>
</dbReference>
<dbReference type="SMART" id="SM00382">
    <property type="entry name" value="AAA"/>
    <property type="match status" value="1"/>
</dbReference>
<feature type="transmembrane region" description="Helical" evidence="7">
    <location>
        <begin position="163"/>
        <end position="182"/>
    </location>
</feature>
<evidence type="ECO:0000256" key="7">
    <source>
        <dbReference type="SAM" id="Phobius"/>
    </source>
</evidence>
<evidence type="ECO:0000259" key="8">
    <source>
        <dbReference type="PROSITE" id="PS50893"/>
    </source>
</evidence>
<evidence type="ECO:0000259" key="9">
    <source>
        <dbReference type="PROSITE" id="PS50929"/>
    </source>
</evidence>
<keyword evidence="2 7" id="KW-0812">Transmembrane</keyword>
<dbReference type="Proteomes" id="UP000242642">
    <property type="component" value="Unassembled WGS sequence"/>
</dbReference>
<evidence type="ECO:0000256" key="3">
    <source>
        <dbReference type="ARBA" id="ARBA00022741"/>
    </source>
</evidence>
<dbReference type="RefSeq" id="WP_093319159.1">
    <property type="nucleotide sequence ID" value="NZ_FOHV01000009.1"/>
</dbReference>
<dbReference type="PROSITE" id="PS50893">
    <property type="entry name" value="ABC_TRANSPORTER_2"/>
    <property type="match status" value="1"/>
</dbReference>
<organism evidence="10 11">
    <name type="scientific">Thorsellia anophelis DSM 18579</name>
    <dbReference type="NCBI Taxonomy" id="1123402"/>
    <lineage>
        <taxon>Bacteria</taxon>
        <taxon>Pseudomonadati</taxon>
        <taxon>Pseudomonadota</taxon>
        <taxon>Gammaproteobacteria</taxon>
        <taxon>Enterobacterales</taxon>
        <taxon>Thorselliaceae</taxon>
        <taxon>Thorsellia</taxon>
    </lineage>
</organism>
<dbReference type="PROSITE" id="PS00211">
    <property type="entry name" value="ABC_TRANSPORTER_1"/>
    <property type="match status" value="1"/>
</dbReference>
<dbReference type="InterPro" id="IPR036640">
    <property type="entry name" value="ABC1_TM_sf"/>
</dbReference>
<dbReference type="CDD" id="cd18585">
    <property type="entry name" value="ABC_6TM_CydC"/>
    <property type="match status" value="1"/>
</dbReference>
<evidence type="ECO:0000256" key="2">
    <source>
        <dbReference type="ARBA" id="ARBA00022692"/>
    </source>
</evidence>
<keyword evidence="3" id="KW-0547">Nucleotide-binding</keyword>
<dbReference type="GO" id="GO:0034775">
    <property type="term" value="P:glutathione transmembrane transport"/>
    <property type="evidence" value="ECO:0007669"/>
    <property type="project" value="InterPro"/>
</dbReference>
<dbReference type="InterPro" id="IPR003439">
    <property type="entry name" value="ABC_transporter-like_ATP-bd"/>
</dbReference>
<dbReference type="InterPro" id="IPR039421">
    <property type="entry name" value="Type_1_exporter"/>
</dbReference>
<evidence type="ECO:0000256" key="5">
    <source>
        <dbReference type="ARBA" id="ARBA00022989"/>
    </source>
</evidence>
<sequence>MLKILKPFLLLYKNHLGWLLLGLFLSITTLLATIGLLTLSGWFLAGSAIAGIVGFATYNYLLPAAFVRGFAIGRTASRYFERVVTHEATFRLLAQIRISVFESIFPRYTTLTQTYRQADLLNRLITDVETLDNLYLRVITPLLSAAIVIIGLTTVLAYFNFSLALMLGSILSFILITFPFIFHHLAKPVGYKIVQLRSDYRQALNRLLNGQTVLLIYDKWYSGIKDLANLESNTMAEEAKQSFQTQLASAAILILAGLTVCIMIYFVGAFIIETGTEPVLNMPAENSFFHVPTYDNSVIFSAIAALFVFATLSVFEMLVPVSQAFVHLGLVLASAERINKINELSPFVEFASPTTNIKERHDSKAKTALNIVQLSFTYPSQVESVLNDVTLVSQPLEKIAIIGKTGSGKSTLFQILTRAFPYQGGKIELLGRRIEEYSEAELRQLITVVPQKIYLFNDTLRDNILIALNPKYELKSDDADAGHELIDRHLISILKQVGLERLLEGAGLDQIMGDGGRSLSGGELRRIGIARALLHNGDIWLLDEPTEGLDAVTEQNILDLIFEVTKDKTMLMVTHRKTNLDKFNRVFSVENKLLIMQ</sequence>
<name>A0A1I0C1R7_9GAMM</name>
<evidence type="ECO:0000256" key="1">
    <source>
        <dbReference type="ARBA" id="ARBA00004651"/>
    </source>
</evidence>
<feature type="transmembrane region" description="Helical" evidence="7">
    <location>
        <begin position="134"/>
        <end position="157"/>
    </location>
</feature>
<dbReference type="InterPro" id="IPR003593">
    <property type="entry name" value="AAA+_ATPase"/>
</dbReference>
<dbReference type="PROSITE" id="PS50929">
    <property type="entry name" value="ABC_TM1F"/>
    <property type="match status" value="1"/>
</dbReference>
<keyword evidence="6 7" id="KW-0472">Membrane</keyword>
<dbReference type="GO" id="GO:0005524">
    <property type="term" value="F:ATP binding"/>
    <property type="evidence" value="ECO:0007669"/>
    <property type="project" value="UniProtKB-KW"/>
</dbReference>
<dbReference type="AlphaFoldDB" id="A0A1I0C1R7"/>
<feature type="transmembrane region" description="Helical" evidence="7">
    <location>
        <begin position="250"/>
        <end position="272"/>
    </location>
</feature>
<dbReference type="NCBIfam" id="NF008364">
    <property type="entry name" value="PRK11160.1"/>
    <property type="match status" value="1"/>
</dbReference>
<dbReference type="GO" id="GO:0016887">
    <property type="term" value="F:ATP hydrolysis activity"/>
    <property type="evidence" value="ECO:0007669"/>
    <property type="project" value="InterPro"/>
</dbReference>
<dbReference type="Pfam" id="PF00005">
    <property type="entry name" value="ABC_tran"/>
    <property type="match status" value="1"/>
</dbReference>
<accession>A0A1I0C1R7</accession>
<dbReference type="OrthoDB" id="9802264at2"/>
<dbReference type="PANTHER" id="PTHR43394">
    <property type="entry name" value="ATP-DEPENDENT PERMEASE MDL1, MITOCHONDRIAL"/>
    <property type="match status" value="1"/>
</dbReference>
<feature type="domain" description="ABC transmembrane type-1" evidence="9">
    <location>
        <begin position="20"/>
        <end position="272"/>
    </location>
</feature>
<feature type="domain" description="ABC transporter" evidence="8">
    <location>
        <begin position="369"/>
        <end position="596"/>
    </location>
</feature>
<dbReference type="InterPro" id="IPR011527">
    <property type="entry name" value="ABC1_TM_dom"/>
</dbReference>
<feature type="transmembrane region" description="Helical" evidence="7">
    <location>
        <begin position="298"/>
        <end position="319"/>
    </location>
</feature>
<reference evidence="11" key="1">
    <citation type="submission" date="2016-10" db="EMBL/GenBank/DDBJ databases">
        <authorList>
            <person name="Varghese N."/>
            <person name="Submissions S."/>
        </authorList>
    </citation>
    <scope>NUCLEOTIDE SEQUENCE [LARGE SCALE GENOMIC DNA]</scope>
    <source>
        <strain evidence="11">DSM 18579</strain>
    </source>
</reference>